<dbReference type="GeneID" id="64819642"/>
<dbReference type="AlphaFoldDB" id="A0A8T8KBI9"/>
<evidence type="ECO:0000313" key="2">
    <source>
        <dbReference type="Proteomes" id="UP000681041"/>
    </source>
</evidence>
<dbReference type="OrthoDB" id="70720at2157"/>
<keyword evidence="2" id="KW-1185">Reference proteome</keyword>
<evidence type="ECO:0000313" key="1">
    <source>
        <dbReference type="EMBL" id="QUH22761.1"/>
    </source>
</evidence>
<protein>
    <submittedName>
        <fullName evidence="1">Uncharacterized protein</fullName>
    </submittedName>
</protein>
<proteinExistence type="predicted"/>
<sequence length="110" mass="12378">MGELDDKVVFTKSSGNSKKGENQLKVIQDIVKLKIRQTGTITVEFNGKKEEISKIKDFFENITDMEPITMNIADSGDIKSYFKGVSPFKEEISPEGETYYTFGVTIQEIA</sequence>
<gene>
    <name evidence="1" type="ORF">HYG87_02715</name>
</gene>
<dbReference type="Proteomes" id="UP000681041">
    <property type="component" value="Chromosome"/>
</dbReference>
<organism evidence="1 2">
    <name type="scientific">Methanobacterium alkalithermotolerans</name>
    <dbReference type="NCBI Taxonomy" id="2731220"/>
    <lineage>
        <taxon>Archaea</taxon>
        <taxon>Methanobacteriati</taxon>
        <taxon>Methanobacteriota</taxon>
        <taxon>Methanomada group</taxon>
        <taxon>Methanobacteria</taxon>
        <taxon>Methanobacteriales</taxon>
        <taxon>Methanobacteriaceae</taxon>
        <taxon>Methanobacterium</taxon>
    </lineage>
</organism>
<reference evidence="1" key="1">
    <citation type="submission" date="2020-07" db="EMBL/GenBank/DDBJ databases">
        <title>Methanobacterium. sp. MethCan genome.</title>
        <authorList>
            <person name="Postec A."/>
            <person name="Quemeneur M."/>
        </authorList>
    </citation>
    <scope>NUCLEOTIDE SEQUENCE</scope>
    <source>
        <strain evidence="1">MethCAN</strain>
    </source>
</reference>
<dbReference type="KEGG" id="meme:HYG87_02715"/>
<dbReference type="EMBL" id="CP058560">
    <property type="protein sequence ID" value="QUH22761.1"/>
    <property type="molecule type" value="Genomic_DNA"/>
</dbReference>
<dbReference type="RefSeq" id="WP_211533708.1">
    <property type="nucleotide sequence ID" value="NZ_CP058560.1"/>
</dbReference>
<accession>A0A8T8KBI9</accession>
<name>A0A8T8KBI9_9EURY</name>